<dbReference type="PANTHER" id="PTHR24287:SF1">
    <property type="entry name" value="P450, PUTATIVE (EUROFUNG)-RELATED"/>
    <property type="match status" value="1"/>
</dbReference>
<feature type="binding site" description="axial binding residue" evidence="8">
    <location>
        <position position="512"/>
    </location>
    <ligand>
        <name>heme</name>
        <dbReference type="ChEBI" id="CHEBI:30413"/>
    </ligand>
    <ligandPart>
        <name>Fe</name>
        <dbReference type="ChEBI" id="CHEBI:18248"/>
    </ligandPart>
</feature>
<dbReference type="Pfam" id="PF00067">
    <property type="entry name" value="p450"/>
    <property type="match status" value="1"/>
</dbReference>
<evidence type="ECO:0000313" key="10">
    <source>
        <dbReference type="EMBL" id="TFK98510.1"/>
    </source>
</evidence>
<dbReference type="Gene3D" id="1.10.630.10">
    <property type="entry name" value="Cytochrome P450"/>
    <property type="match status" value="1"/>
</dbReference>
<dbReference type="SUPFAM" id="SSF48264">
    <property type="entry name" value="Cytochrome P450"/>
    <property type="match status" value="1"/>
</dbReference>
<dbReference type="STRING" id="1884261.A0A5C3QDL1"/>
<comment type="cofactor">
    <cofactor evidence="1 8">
        <name>heme</name>
        <dbReference type="ChEBI" id="CHEBI:30413"/>
    </cofactor>
</comment>
<dbReference type="PRINTS" id="PR00463">
    <property type="entry name" value="EP450I"/>
</dbReference>
<dbReference type="CDD" id="cd11063">
    <property type="entry name" value="CYP52"/>
    <property type="match status" value="1"/>
</dbReference>
<dbReference type="InterPro" id="IPR017972">
    <property type="entry name" value="Cyt_P450_CS"/>
</dbReference>
<evidence type="ECO:0000256" key="1">
    <source>
        <dbReference type="ARBA" id="ARBA00001971"/>
    </source>
</evidence>
<dbReference type="PRINTS" id="PR00385">
    <property type="entry name" value="P450"/>
</dbReference>
<reference evidence="10 11" key="1">
    <citation type="journal article" date="2019" name="Nat. Ecol. Evol.">
        <title>Megaphylogeny resolves global patterns of mushroom evolution.</title>
        <authorList>
            <person name="Varga T."/>
            <person name="Krizsan K."/>
            <person name="Foldi C."/>
            <person name="Dima B."/>
            <person name="Sanchez-Garcia M."/>
            <person name="Sanchez-Ramirez S."/>
            <person name="Szollosi G.J."/>
            <person name="Szarkandi J.G."/>
            <person name="Papp V."/>
            <person name="Albert L."/>
            <person name="Andreopoulos W."/>
            <person name="Angelini C."/>
            <person name="Antonin V."/>
            <person name="Barry K.W."/>
            <person name="Bougher N.L."/>
            <person name="Buchanan P."/>
            <person name="Buyck B."/>
            <person name="Bense V."/>
            <person name="Catcheside P."/>
            <person name="Chovatia M."/>
            <person name="Cooper J."/>
            <person name="Damon W."/>
            <person name="Desjardin D."/>
            <person name="Finy P."/>
            <person name="Geml J."/>
            <person name="Haridas S."/>
            <person name="Hughes K."/>
            <person name="Justo A."/>
            <person name="Karasinski D."/>
            <person name="Kautmanova I."/>
            <person name="Kiss B."/>
            <person name="Kocsube S."/>
            <person name="Kotiranta H."/>
            <person name="LaButti K.M."/>
            <person name="Lechner B.E."/>
            <person name="Liimatainen K."/>
            <person name="Lipzen A."/>
            <person name="Lukacs Z."/>
            <person name="Mihaltcheva S."/>
            <person name="Morgado L.N."/>
            <person name="Niskanen T."/>
            <person name="Noordeloos M.E."/>
            <person name="Ohm R.A."/>
            <person name="Ortiz-Santana B."/>
            <person name="Ovrebo C."/>
            <person name="Racz N."/>
            <person name="Riley R."/>
            <person name="Savchenko A."/>
            <person name="Shiryaev A."/>
            <person name="Soop K."/>
            <person name="Spirin V."/>
            <person name="Szebenyi C."/>
            <person name="Tomsovsky M."/>
            <person name="Tulloss R.E."/>
            <person name="Uehling J."/>
            <person name="Grigoriev I.V."/>
            <person name="Vagvolgyi C."/>
            <person name="Papp T."/>
            <person name="Martin F.M."/>
            <person name="Miettinen O."/>
            <person name="Hibbett D.S."/>
            <person name="Nagy L.G."/>
        </authorList>
    </citation>
    <scope>NUCLEOTIDE SEQUENCE [LARGE SCALE GENOMIC DNA]</scope>
    <source>
        <strain evidence="10 11">CBS 309.79</strain>
    </source>
</reference>
<keyword evidence="3 8" id="KW-0349">Heme</keyword>
<keyword evidence="11" id="KW-1185">Reference proteome</keyword>
<dbReference type="GO" id="GO:0020037">
    <property type="term" value="F:heme binding"/>
    <property type="evidence" value="ECO:0007669"/>
    <property type="project" value="InterPro"/>
</dbReference>
<dbReference type="InterPro" id="IPR036396">
    <property type="entry name" value="Cyt_P450_sf"/>
</dbReference>
<proteinExistence type="inferred from homology"/>
<dbReference type="GO" id="GO:0004497">
    <property type="term" value="F:monooxygenase activity"/>
    <property type="evidence" value="ECO:0007669"/>
    <property type="project" value="UniProtKB-KW"/>
</dbReference>
<evidence type="ECO:0000256" key="5">
    <source>
        <dbReference type="ARBA" id="ARBA00023002"/>
    </source>
</evidence>
<evidence type="ECO:0000256" key="3">
    <source>
        <dbReference type="ARBA" id="ARBA00022617"/>
    </source>
</evidence>
<dbReference type="PROSITE" id="PS00086">
    <property type="entry name" value="CYTOCHROME_P450"/>
    <property type="match status" value="1"/>
</dbReference>
<keyword evidence="6 8" id="KW-0408">Iron</keyword>
<name>A0A5C3QDL1_9AGAR</name>
<evidence type="ECO:0000256" key="6">
    <source>
        <dbReference type="ARBA" id="ARBA00023004"/>
    </source>
</evidence>
<dbReference type="GO" id="GO:0016705">
    <property type="term" value="F:oxidoreductase activity, acting on paired donors, with incorporation or reduction of molecular oxygen"/>
    <property type="evidence" value="ECO:0007669"/>
    <property type="project" value="InterPro"/>
</dbReference>
<accession>A0A5C3QDL1</accession>
<evidence type="ECO:0000256" key="2">
    <source>
        <dbReference type="ARBA" id="ARBA00010617"/>
    </source>
</evidence>
<dbReference type="PANTHER" id="PTHR24287">
    <property type="entry name" value="P450, PUTATIVE (EUROFUNG)-RELATED"/>
    <property type="match status" value="1"/>
</dbReference>
<evidence type="ECO:0000256" key="9">
    <source>
        <dbReference type="RuleBase" id="RU000461"/>
    </source>
</evidence>
<dbReference type="AlphaFoldDB" id="A0A5C3QDL1"/>
<evidence type="ECO:0000256" key="4">
    <source>
        <dbReference type="ARBA" id="ARBA00022723"/>
    </source>
</evidence>
<dbReference type="EMBL" id="ML178839">
    <property type="protein sequence ID" value="TFK98510.1"/>
    <property type="molecule type" value="Genomic_DNA"/>
</dbReference>
<dbReference type="GO" id="GO:0005506">
    <property type="term" value="F:iron ion binding"/>
    <property type="evidence" value="ECO:0007669"/>
    <property type="project" value="InterPro"/>
</dbReference>
<evidence type="ECO:0000256" key="8">
    <source>
        <dbReference type="PIRSR" id="PIRSR602401-1"/>
    </source>
</evidence>
<keyword evidence="4 8" id="KW-0479">Metal-binding</keyword>
<gene>
    <name evidence="10" type="ORF">BDV98DRAFT_595724</name>
</gene>
<dbReference type="InterPro" id="IPR001128">
    <property type="entry name" value="Cyt_P450"/>
</dbReference>
<evidence type="ECO:0000313" key="11">
    <source>
        <dbReference type="Proteomes" id="UP000305067"/>
    </source>
</evidence>
<dbReference type="InterPro" id="IPR002401">
    <property type="entry name" value="Cyt_P450_E_grp-I"/>
</dbReference>
<dbReference type="InterPro" id="IPR047146">
    <property type="entry name" value="Cyt_P450_E_CYP52_fungi"/>
</dbReference>
<keyword evidence="5 9" id="KW-0560">Oxidoreductase</keyword>
<dbReference type="Proteomes" id="UP000305067">
    <property type="component" value="Unassembled WGS sequence"/>
</dbReference>
<comment type="similarity">
    <text evidence="2 9">Belongs to the cytochrome P450 family.</text>
</comment>
<organism evidence="10 11">
    <name type="scientific">Pterulicium gracile</name>
    <dbReference type="NCBI Taxonomy" id="1884261"/>
    <lineage>
        <taxon>Eukaryota</taxon>
        <taxon>Fungi</taxon>
        <taxon>Dikarya</taxon>
        <taxon>Basidiomycota</taxon>
        <taxon>Agaricomycotina</taxon>
        <taxon>Agaricomycetes</taxon>
        <taxon>Agaricomycetidae</taxon>
        <taxon>Agaricales</taxon>
        <taxon>Pleurotineae</taxon>
        <taxon>Pterulaceae</taxon>
        <taxon>Pterulicium</taxon>
    </lineage>
</organism>
<sequence length="586" mass="66826">MFGPVIAVYFVYSALIAWDVLPFRSVPLLSSTASKLLISLAFTPVVTLARIGLKDYSNQRRANALGAKLPVRYESKKWGGLDIIGRFKQQFLYGYIGDVASFLMEETGTNTVMFRTLLEDRIATTEPDHIKMMLATQFENFIKNAQGNGMLERLLGSGIFSVDGDMWKFHRNTARPFFSKDRISDFDNFEKHVQIALDAAQARTSEGYAVDLQDLTSRFTMDSATTYLFNHDVQSLAAVLPYPPTLKGLTPDHGTHASDAFCHAFAHGQQLVVDRTMKGTNWPLFEFWTDSVQTQRDNLGSYIDPILSRALERKKAKKAGKNDEEVALEKDKDGKQWASMLEYLVDMTDDETLIMDTILSMLIAGRDTTSCCLTFSLYMLSEHPVILARLREEILEAVGPDRQPTLEDIRELKLLRAVINETLRLYPPVSSNGKKAINATVFPSKNPELPDLFIPAGVRMSYSVMLMHRRKDLWGPDALQFDPDRWLDDRTKKYFTPNPFIFTPFHAGPRICLGQQFAYHEASYFLIRFLQRFDQLSHRPELQRPEDRPPKEWMGKFEGPKGRDTVWVKEHLTVYSKVSALLFPRG</sequence>
<protein>
    <submittedName>
        <fullName evidence="10">CYP63 cytochrome P450 monooxygenase-like protein</fullName>
    </submittedName>
</protein>
<dbReference type="OrthoDB" id="1470350at2759"/>
<evidence type="ECO:0000256" key="7">
    <source>
        <dbReference type="ARBA" id="ARBA00023033"/>
    </source>
</evidence>
<keyword evidence="7 9" id="KW-0503">Monooxygenase</keyword>